<organism evidence="1 2">
    <name type="scientific">Crenobacter caeni</name>
    <dbReference type="NCBI Taxonomy" id="2705474"/>
    <lineage>
        <taxon>Bacteria</taxon>
        <taxon>Pseudomonadati</taxon>
        <taxon>Pseudomonadota</taxon>
        <taxon>Betaproteobacteria</taxon>
        <taxon>Neisseriales</taxon>
        <taxon>Neisseriaceae</taxon>
        <taxon>Crenobacter</taxon>
    </lineage>
</organism>
<evidence type="ECO:0008006" key="3">
    <source>
        <dbReference type="Google" id="ProtNLM"/>
    </source>
</evidence>
<protein>
    <recommendedName>
        <fullName evidence="3">HK97 gp10 family phage protein</fullName>
    </recommendedName>
</protein>
<gene>
    <name evidence="1" type="ORF">GZH52_02510</name>
</gene>
<dbReference type="RefSeq" id="WP_163314940.1">
    <property type="nucleotide sequence ID" value="NZ_JAAGAA010000002.1"/>
</dbReference>
<evidence type="ECO:0000313" key="2">
    <source>
        <dbReference type="Proteomes" id="UP000482578"/>
    </source>
</evidence>
<dbReference type="EMBL" id="JAAGAA010000002">
    <property type="protein sequence ID" value="NDV11670.1"/>
    <property type="molecule type" value="Genomic_DNA"/>
</dbReference>
<evidence type="ECO:0000313" key="1">
    <source>
        <dbReference type="EMBL" id="NDV11670.1"/>
    </source>
</evidence>
<keyword evidence="2" id="KW-1185">Reference proteome</keyword>
<reference evidence="1 2" key="1">
    <citation type="submission" date="2020-02" db="EMBL/GenBank/DDBJ databases">
        <authorList>
            <person name="Yang Z."/>
        </authorList>
    </citation>
    <scope>NUCLEOTIDE SEQUENCE [LARGE SCALE GENOMIC DNA]</scope>
    <source>
        <strain evidence="1 2">HX-7-9</strain>
    </source>
</reference>
<dbReference type="AlphaFoldDB" id="A0A6B2KNB8"/>
<proteinExistence type="predicted"/>
<accession>A0A6B2KNB8</accession>
<sequence length="152" mass="17087">MADSVKMHIGGFDQFDQIDFDKRKVRYGFRKAGQIVTARAQMLLALGKGRDGYPNNRTGALLHAINYKVSRAGFLVKIMPDMPAGAKDYYPAYLHYGVRRGAVRRKDRRAQAKTGPWRIAPRDNYITDALQDSAGKVESTLSRAMARALRPK</sequence>
<dbReference type="Proteomes" id="UP000482578">
    <property type="component" value="Unassembled WGS sequence"/>
</dbReference>
<comment type="caution">
    <text evidence="1">The sequence shown here is derived from an EMBL/GenBank/DDBJ whole genome shotgun (WGS) entry which is preliminary data.</text>
</comment>
<name>A0A6B2KNB8_9NEIS</name>